<name>A0AB38PIS2_STAHA</name>
<sequence length="114" mass="13670">MDTMLINDLINELHTIEDRYNIVKNSETNYDFYEVVYPYSQLIDTKLENLIKLKPQIIQLSYMNANKFDLLIKSYKELSVDCHFYRTSKKLFNEKLKAVNYDLNYIYQTIEGCC</sequence>
<evidence type="ECO:0000313" key="2">
    <source>
        <dbReference type="Proteomes" id="UP000316594"/>
    </source>
</evidence>
<dbReference type="AlphaFoldDB" id="A0AB38PIS2"/>
<dbReference type="EMBL" id="VJMP01000001">
    <property type="protein sequence ID" value="TRL78890.1"/>
    <property type="molecule type" value="Genomic_DNA"/>
</dbReference>
<evidence type="ECO:0000313" key="1">
    <source>
        <dbReference type="EMBL" id="TRL78890.1"/>
    </source>
</evidence>
<proteinExistence type="predicted"/>
<accession>A0AB38PIS2</accession>
<dbReference type="SUPFAM" id="SSF140415">
    <property type="entry name" value="YppE-like"/>
    <property type="match status" value="1"/>
</dbReference>
<dbReference type="InterPro" id="IPR014913">
    <property type="entry name" value="YppE-like"/>
</dbReference>
<comment type="caution">
    <text evidence="1">The sequence shown here is derived from an EMBL/GenBank/DDBJ whole genome shotgun (WGS) entry which is preliminary data.</text>
</comment>
<reference evidence="1 2" key="1">
    <citation type="submission" date="2019-07" db="EMBL/GenBank/DDBJ databases">
        <title>Genome Sequencing and Assembly of Staphylococcus haemolyticus SDA2.</title>
        <authorList>
            <person name="Emmons C.B."/>
            <person name="Park C."/>
            <person name="Sevigny J.L."/>
            <person name="Andam C."/>
        </authorList>
    </citation>
    <scope>NUCLEOTIDE SEQUENCE [LARGE SCALE GENOMIC DNA]</scope>
    <source>
        <strain evidence="1 2">SDA2</strain>
    </source>
</reference>
<dbReference type="Gene3D" id="1.20.120.440">
    <property type="entry name" value="YppE-like"/>
    <property type="match status" value="1"/>
</dbReference>
<gene>
    <name evidence="1" type="ORF">FNL11_00050</name>
</gene>
<organism evidence="1 2">
    <name type="scientific">Staphylococcus haemolyticus</name>
    <dbReference type="NCBI Taxonomy" id="1283"/>
    <lineage>
        <taxon>Bacteria</taxon>
        <taxon>Bacillati</taxon>
        <taxon>Bacillota</taxon>
        <taxon>Bacilli</taxon>
        <taxon>Bacillales</taxon>
        <taxon>Staphylococcaceae</taxon>
        <taxon>Staphylococcus</taxon>
    </lineage>
</organism>
<dbReference type="InterPro" id="IPR023351">
    <property type="entry name" value="YppE-like_sf"/>
</dbReference>
<protein>
    <submittedName>
        <fullName evidence="1">DUF1798 family protein</fullName>
    </submittedName>
</protein>
<dbReference type="Pfam" id="PF08807">
    <property type="entry name" value="DUF1798"/>
    <property type="match status" value="1"/>
</dbReference>
<dbReference type="Proteomes" id="UP000316594">
    <property type="component" value="Unassembled WGS sequence"/>
</dbReference>